<comment type="caution">
    <text evidence="2">The sequence shown here is derived from an EMBL/GenBank/DDBJ whole genome shotgun (WGS) entry which is preliminary data.</text>
</comment>
<dbReference type="PANTHER" id="PTHR38703:SF1">
    <property type="entry name" value="ALLERGEN"/>
    <property type="match status" value="1"/>
</dbReference>
<proteinExistence type="predicted"/>
<feature type="region of interest" description="Disordered" evidence="1">
    <location>
        <begin position="213"/>
        <end position="286"/>
    </location>
</feature>
<evidence type="ECO:0000313" key="3">
    <source>
        <dbReference type="Proteomes" id="UP000700596"/>
    </source>
</evidence>
<dbReference type="AlphaFoldDB" id="A0A9P9IBZ3"/>
<name>A0A9P9IBZ3_9PLEO</name>
<reference evidence="2" key="1">
    <citation type="journal article" date="2021" name="Nat. Commun.">
        <title>Genetic determinants of endophytism in the Arabidopsis root mycobiome.</title>
        <authorList>
            <person name="Mesny F."/>
            <person name="Miyauchi S."/>
            <person name="Thiergart T."/>
            <person name="Pickel B."/>
            <person name="Atanasova L."/>
            <person name="Karlsson M."/>
            <person name="Huettel B."/>
            <person name="Barry K.W."/>
            <person name="Haridas S."/>
            <person name="Chen C."/>
            <person name="Bauer D."/>
            <person name="Andreopoulos W."/>
            <person name="Pangilinan J."/>
            <person name="LaButti K."/>
            <person name="Riley R."/>
            <person name="Lipzen A."/>
            <person name="Clum A."/>
            <person name="Drula E."/>
            <person name="Henrissat B."/>
            <person name="Kohler A."/>
            <person name="Grigoriev I.V."/>
            <person name="Martin F.M."/>
            <person name="Hacquard S."/>
        </authorList>
    </citation>
    <scope>NUCLEOTIDE SEQUENCE</scope>
    <source>
        <strain evidence="2">MPI-CAGE-CH-0243</strain>
    </source>
</reference>
<sequence length="286" mass="31411">MDKAKAAITDFMHKSGHKDTTVHETVAPAVQHEVVKPHQHEEILTAVDKEVHQDHYHRTVQPVQDREVLPEKHTAQLGAVQHREFDHRDHDQVKRALHTEQSGFKDERVVDGTTHSQSAAAAVAGEHVHHHIHETIQPVIHKETIQPNVVHTTVPIHETHHNAAVHHGASTLPAVSLDEFKSRGGVLGGREERYDAFEGEPKNIGGAVAAGLNHRRDDSHHGERDVLDGVDRKSTSSSNYSGLEHGNGAGARNGSGLKNGHEKPGLMDKLNPKTDADHDGKRGILN</sequence>
<protein>
    <recommendedName>
        <fullName evidence="4">Allergen</fullName>
    </recommendedName>
</protein>
<evidence type="ECO:0000256" key="1">
    <source>
        <dbReference type="SAM" id="MobiDB-lite"/>
    </source>
</evidence>
<dbReference type="PANTHER" id="PTHR38703">
    <property type="entry name" value="CHROMOSOME 8, WHOLE GENOME SHOTGUN SEQUENCE"/>
    <property type="match status" value="1"/>
</dbReference>
<feature type="compositionally biased region" description="Basic and acidic residues" evidence="1">
    <location>
        <begin position="214"/>
        <end position="234"/>
    </location>
</feature>
<dbReference type="OrthoDB" id="2118965at2759"/>
<dbReference type="EMBL" id="JAGMWT010000017">
    <property type="protein sequence ID" value="KAH7114347.1"/>
    <property type="molecule type" value="Genomic_DNA"/>
</dbReference>
<feature type="compositionally biased region" description="Basic and acidic residues" evidence="1">
    <location>
        <begin position="259"/>
        <end position="286"/>
    </location>
</feature>
<keyword evidence="3" id="KW-1185">Reference proteome</keyword>
<evidence type="ECO:0008006" key="4">
    <source>
        <dbReference type="Google" id="ProtNLM"/>
    </source>
</evidence>
<evidence type="ECO:0000313" key="2">
    <source>
        <dbReference type="EMBL" id="KAH7114347.1"/>
    </source>
</evidence>
<organism evidence="2 3">
    <name type="scientific">Dendryphion nanum</name>
    <dbReference type="NCBI Taxonomy" id="256645"/>
    <lineage>
        <taxon>Eukaryota</taxon>
        <taxon>Fungi</taxon>
        <taxon>Dikarya</taxon>
        <taxon>Ascomycota</taxon>
        <taxon>Pezizomycotina</taxon>
        <taxon>Dothideomycetes</taxon>
        <taxon>Pleosporomycetidae</taxon>
        <taxon>Pleosporales</taxon>
        <taxon>Torulaceae</taxon>
        <taxon>Dendryphion</taxon>
    </lineage>
</organism>
<dbReference type="Proteomes" id="UP000700596">
    <property type="component" value="Unassembled WGS sequence"/>
</dbReference>
<accession>A0A9P9IBZ3</accession>
<gene>
    <name evidence="2" type="ORF">B0J11DRAFT_445447</name>
</gene>